<reference evidence="6 7" key="1">
    <citation type="submission" date="2018-11" db="EMBL/GenBank/DDBJ databases">
        <title>Sequencing the genomes of 1000 actinobacteria strains.</title>
        <authorList>
            <person name="Klenk H.-P."/>
        </authorList>
    </citation>
    <scope>NUCLEOTIDE SEQUENCE [LARGE SCALE GENOMIC DNA]</scope>
    <source>
        <strain evidence="4 7">DSM 44780</strain>
        <strain evidence="5 6">DSM 44781</strain>
    </source>
</reference>
<keyword evidence="6" id="KW-1185">Reference proteome</keyword>
<evidence type="ECO:0000256" key="1">
    <source>
        <dbReference type="PIRNR" id="PIRNR000446"/>
    </source>
</evidence>
<accession>A0A3N4R5T8</accession>
<dbReference type="EMBL" id="RJVJ01000002">
    <property type="protein sequence ID" value="ROR38067.1"/>
    <property type="molecule type" value="Genomic_DNA"/>
</dbReference>
<evidence type="ECO:0000313" key="7">
    <source>
        <dbReference type="Proteomes" id="UP000267408"/>
    </source>
</evidence>
<dbReference type="Gene3D" id="3.40.366.10">
    <property type="entry name" value="Malonyl-Coenzyme A Acyl Carrier Protein, domain 2"/>
    <property type="match status" value="1"/>
</dbReference>
<keyword evidence="1" id="KW-0012">Acyltransferase</keyword>
<dbReference type="InterPro" id="IPR001227">
    <property type="entry name" value="Ac_transferase_dom_sf"/>
</dbReference>
<dbReference type="OrthoDB" id="3543921at2"/>
<evidence type="ECO:0000313" key="4">
    <source>
        <dbReference type="EMBL" id="ROR38067.1"/>
    </source>
</evidence>
<evidence type="ECO:0000259" key="3">
    <source>
        <dbReference type="SMART" id="SM00827"/>
    </source>
</evidence>
<dbReference type="InterPro" id="IPR050858">
    <property type="entry name" value="Mal-CoA-ACP_Trans/PKS_FabD"/>
</dbReference>
<dbReference type="GO" id="GO:0006633">
    <property type="term" value="P:fatty acid biosynthetic process"/>
    <property type="evidence" value="ECO:0007669"/>
    <property type="project" value="TreeGrafter"/>
</dbReference>
<dbReference type="InterPro" id="IPR016036">
    <property type="entry name" value="Malonyl_transacylase_ACP-bd"/>
</dbReference>
<dbReference type="InterPro" id="IPR016035">
    <property type="entry name" value="Acyl_Trfase/lysoPLipase"/>
</dbReference>
<accession>A0A8G1UC93</accession>
<protein>
    <recommendedName>
        <fullName evidence="1">Malonyl CoA-acyl carrier protein transacylase</fullName>
        <ecNumber evidence="1">2.3.1.39</ecNumber>
    </recommendedName>
</protein>
<dbReference type="Proteomes" id="UP000266906">
    <property type="component" value="Unassembled WGS sequence"/>
</dbReference>
<dbReference type="Pfam" id="PF00698">
    <property type="entry name" value="Acyl_transf_1"/>
    <property type="match status" value="1"/>
</dbReference>
<dbReference type="SUPFAM" id="SSF55048">
    <property type="entry name" value="Probable ACP-binding domain of malonyl-CoA ACP transacylase"/>
    <property type="match status" value="1"/>
</dbReference>
<dbReference type="RefSeq" id="WP_051816667.1">
    <property type="nucleotide sequence ID" value="NZ_JBEXVB010000151.1"/>
</dbReference>
<dbReference type="Proteomes" id="UP000267408">
    <property type="component" value="Unassembled WGS sequence"/>
</dbReference>
<dbReference type="PANTHER" id="PTHR42681:SF6">
    <property type="entry name" value="BLL0263 PROTEIN"/>
    <property type="match status" value="1"/>
</dbReference>
<comment type="caution">
    <text evidence="5">The sequence shown here is derived from an EMBL/GenBank/DDBJ whole genome shotgun (WGS) entry which is preliminary data.</text>
</comment>
<dbReference type="GO" id="GO:0004314">
    <property type="term" value="F:[acyl-carrier-protein] S-malonyltransferase activity"/>
    <property type="evidence" value="ECO:0007669"/>
    <property type="project" value="UniProtKB-EC"/>
</dbReference>
<dbReference type="Gene3D" id="3.30.70.250">
    <property type="entry name" value="Malonyl-CoA ACP transacylase, ACP-binding"/>
    <property type="match status" value="1"/>
</dbReference>
<dbReference type="AlphaFoldDB" id="A0A3N4R5T8"/>
<name>A0A3N4R5T8_9ACTN</name>
<dbReference type="PIRSF" id="PIRSF000446">
    <property type="entry name" value="Mct"/>
    <property type="match status" value="1"/>
</dbReference>
<dbReference type="GO" id="GO:0005829">
    <property type="term" value="C:cytosol"/>
    <property type="evidence" value="ECO:0007669"/>
    <property type="project" value="TreeGrafter"/>
</dbReference>
<evidence type="ECO:0000256" key="2">
    <source>
        <dbReference type="PIRSR" id="PIRSR000446-1"/>
    </source>
</evidence>
<dbReference type="PANTHER" id="PTHR42681">
    <property type="entry name" value="MALONYL-COA-ACYL CARRIER PROTEIN TRANSACYLASE, MITOCHONDRIAL"/>
    <property type="match status" value="1"/>
</dbReference>
<dbReference type="SUPFAM" id="SSF52151">
    <property type="entry name" value="FabD/lysophospholipase-like"/>
    <property type="match status" value="1"/>
</dbReference>
<sequence length="281" mass="28975">MRCLVFPGQGVQRPGMGAELFDLFPEEVEAADAVLGHSVRELCLHDPEGRLGDTRYAQPAVFLVNALDARRRLAEEGDGAEPVGCYAGHSLGEYNALVAAGCLGLLDALRLVRARAEAMATVRGGAMAAVAGIGGDRVAAALREARVRNVYVANRNSDRQTVVAGGRDELAGAAAVLRAAGARAVVPLPVSGPFHTPLMAPAARAFAAALRGQAFAAPAVPVFSGVTAAPFEPDRAAALLAAQITAPVEWVRTVRALRAAGVTRFDEANGSTLTALLPAIA</sequence>
<comment type="catalytic activity">
    <reaction evidence="1">
        <text>holo-[ACP] + malonyl-CoA = malonyl-[ACP] + CoA</text>
        <dbReference type="Rhea" id="RHEA:41792"/>
        <dbReference type="Rhea" id="RHEA-COMP:9623"/>
        <dbReference type="Rhea" id="RHEA-COMP:9685"/>
        <dbReference type="ChEBI" id="CHEBI:57287"/>
        <dbReference type="ChEBI" id="CHEBI:57384"/>
        <dbReference type="ChEBI" id="CHEBI:64479"/>
        <dbReference type="ChEBI" id="CHEBI:78449"/>
        <dbReference type="EC" id="2.3.1.39"/>
    </reaction>
</comment>
<feature type="active site" evidence="2">
    <location>
        <position position="90"/>
    </location>
</feature>
<evidence type="ECO:0000313" key="6">
    <source>
        <dbReference type="Proteomes" id="UP000266906"/>
    </source>
</evidence>
<dbReference type="InterPro" id="IPR024925">
    <property type="entry name" value="Malonyl_CoA-ACP_transAc"/>
</dbReference>
<proteinExistence type="inferred from homology"/>
<dbReference type="EMBL" id="RKQG01000002">
    <property type="protein sequence ID" value="RPE28532.1"/>
    <property type="molecule type" value="Genomic_DNA"/>
</dbReference>
<dbReference type="SMART" id="SM00827">
    <property type="entry name" value="PKS_AT"/>
    <property type="match status" value="1"/>
</dbReference>
<organism evidence="5 6">
    <name type="scientific">Kitasatospora cineracea</name>
    <dbReference type="NCBI Taxonomy" id="88074"/>
    <lineage>
        <taxon>Bacteria</taxon>
        <taxon>Bacillati</taxon>
        <taxon>Actinomycetota</taxon>
        <taxon>Actinomycetes</taxon>
        <taxon>Kitasatosporales</taxon>
        <taxon>Streptomycetaceae</taxon>
        <taxon>Kitasatospora</taxon>
    </lineage>
</organism>
<comment type="similarity">
    <text evidence="1">Belongs to the fabD family.</text>
</comment>
<evidence type="ECO:0000313" key="5">
    <source>
        <dbReference type="EMBL" id="RPE28532.1"/>
    </source>
</evidence>
<feature type="domain" description="Malonyl-CoA:ACP transacylase (MAT)" evidence="3">
    <location>
        <begin position="5"/>
        <end position="280"/>
    </location>
</feature>
<keyword evidence="1 4" id="KW-0808">Transferase</keyword>
<dbReference type="InterPro" id="IPR014043">
    <property type="entry name" value="Acyl_transferase_dom"/>
</dbReference>
<feature type="active site" evidence="2">
    <location>
        <position position="195"/>
    </location>
</feature>
<gene>
    <name evidence="5" type="ORF">EDD38_5669</name>
    <name evidence="4" type="ORF">EDD39_6230</name>
</gene>
<dbReference type="EC" id="2.3.1.39" evidence="1"/>